<dbReference type="PROSITE" id="PS00675">
    <property type="entry name" value="SIGMA54_INTERACT_1"/>
    <property type="match status" value="1"/>
</dbReference>
<name>X0U9Q4_9ZZZZ</name>
<keyword evidence="1" id="KW-0547">Nucleotide-binding</keyword>
<protein>
    <recommendedName>
        <fullName evidence="8">PAC domain-containing protein</fullName>
    </recommendedName>
</protein>
<dbReference type="InterPro" id="IPR003593">
    <property type="entry name" value="AAA+_ATPase"/>
</dbReference>
<evidence type="ECO:0000313" key="7">
    <source>
        <dbReference type="EMBL" id="GAF96036.1"/>
    </source>
</evidence>
<dbReference type="CDD" id="cd00009">
    <property type="entry name" value="AAA"/>
    <property type="match status" value="1"/>
</dbReference>
<accession>X0U9Q4</accession>
<dbReference type="PANTHER" id="PTHR32071:SF117">
    <property type="entry name" value="PTS-DEPENDENT DIHYDROXYACETONE KINASE OPERON REGULATORY PROTEIN-RELATED"/>
    <property type="match status" value="1"/>
</dbReference>
<comment type="caution">
    <text evidence="7">The sequence shown here is derived from an EMBL/GenBank/DDBJ whole genome shotgun (WGS) entry which is preliminary data.</text>
</comment>
<organism evidence="7">
    <name type="scientific">marine sediment metagenome</name>
    <dbReference type="NCBI Taxonomy" id="412755"/>
    <lineage>
        <taxon>unclassified sequences</taxon>
        <taxon>metagenomes</taxon>
        <taxon>ecological metagenomes</taxon>
    </lineage>
</organism>
<dbReference type="Gene3D" id="3.40.50.300">
    <property type="entry name" value="P-loop containing nucleotide triphosphate hydrolases"/>
    <property type="match status" value="1"/>
</dbReference>
<dbReference type="EMBL" id="BARS01012002">
    <property type="protein sequence ID" value="GAF96036.1"/>
    <property type="molecule type" value="Genomic_DNA"/>
</dbReference>
<dbReference type="InterPro" id="IPR002078">
    <property type="entry name" value="Sigma_54_int"/>
</dbReference>
<sequence>EFIENPPLFREIIVPEDRDIWDNHFHDSHSEPGLRETQFRIQRRDGEIRWIEHACQPVTGNLGEFLGFRASNRDITERNQAEQELRDAFSEIEQLKDQLEADSAYLQEEIKLEHNYESIIGQSESLKYVLYKVEQIASSDTTVLILGETGAGKELVARAIHNLSRRKDRPLVKVNCSTLPSTLIESELFGHEKGAFTGADTIHVGRFELAHGTTLFLDEIGELALELQAKLLRVLEHGELER</sequence>
<dbReference type="GO" id="GO:0003677">
    <property type="term" value="F:DNA binding"/>
    <property type="evidence" value="ECO:0007669"/>
    <property type="project" value="UniProtKB-KW"/>
</dbReference>
<dbReference type="Pfam" id="PF00158">
    <property type="entry name" value="Sigma54_activat"/>
    <property type="match status" value="1"/>
</dbReference>
<dbReference type="InterPro" id="IPR025662">
    <property type="entry name" value="Sigma_54_int_dom_ATP-bd_1"/>
</dbReference>
<dbReference type="InterPro" id="IPR001610">
    <property type="entry name" value="PAC"/>
</dbReference>
<dbReference type="PROSITE" id="PS50113">
    <property type="entry name" value="PAC"/>
    <property type="match status" value="1"/>
</dbReference>
<evidence type="ECO:0000259" key="6">
    <source>
        <dbReference type="PROSITE" id="PS50113"/>
    </source>
</evidence>
<feature type="coiled-coil region" evidence="4">
    <location>
        <begin position="78"/>
        <end position="109"/>
    </location>
</feature>
<dbReference type="CDD" id="cd00130">
    <property type="entry name" value="PAS"/>
    <property type="match status" value="1"/>
</dbReference>
<dbReference type="AlphaFoldDB" id="X0U9Q4"/>
<dbReference type="SUPFAM" id="SSF55785">
    <property type="entry name" value="PYP-like sensor domain (PAS domain)"/>
    <property type="match status" value="1"/>
</dbReference>
<proteinExistence type="predicted"/>
<feature type="non-terminal residue" evidence="7">
    <location>
        <position position="242"/>
    </location>
</feature>
<dbReference type="InterPro" id="IPR027417">
    <property type="entry name" value="P-loop_NTPase"/>
</dbReference>
<dbReference type="NCBIfam" id="TIGR00229">
    <property type="entry name" value="sensory_box"/>
    <property type="match status" value="1"/>
</dbReference>
<dbReference type="GO" id="GO:0005524">
    <property type="term" value="F:ATP binding"/>
    <property type="evidence" value="ECO:0007669"/>
    <property type="project" value="UniProtKB-KW"/>
</dbReference>
<dbReference type="InterPro" id="IPR000700">
    <property type="entry name" value="PAS-assoc_C"/>
</dbReference>
<evidence type="ECO:0000256" key="2">
    <source>
        <dbReference type="ARBA" id="ARBA00022840"/>
    </source>
</evidence>
<evidence type="ECO:0000256" key="1">
    <source>
        <dbReference type="ARBA" id="ARBA00022741"/>
    </source>
</evidence>
<keyword evidence="2" id="KW-0067">ATP-binding</keyword>
<feature type="domain" description="Sigma-54 factor interaction" evidence="5">
    <location>
        <begin position="119"/>
        <end position="242"/>
    </location>
</feature>
<dbReference type="InterPro" id="IPR035965">
    <property type="entry name" value="PAS-like_dom_sf"/>
</dbReference>
<evidence type="ECO:0000256" key="4">
    <source>
        <dbReference type="SAM" id="Coils"/>
    </source>
</evidence>
<keyword evidence="3" id="KW-0238">DNA-binding</keyword>
<dbReference type="SMART" id="SM00086">
    <property type="entry name" value="PAC"/>
    <property type="match status" value="1"/>
</dbReference>
<dbReference type="GO" id="GO:0006355">
    <property type="term" value="P:regulation of DNA-templated transcription"/>
    <property type="evidence" value="ECO:0007669"/>
    <property type="project" value="InterPro"/>
</dbReference>
<reference evidence="7" key="1">
    <citation type="journal article" date="2014" name="Front. Microbiol.">
        <title>High frequency of phylogenetically diverse reductive dehalogenase-homologous genes in deep subseafloor sedimentary metagenomes.</title>
        <authorList>
            <person name="Kawai M."/>
            <person name="Futagami T."/>
            <person name="Toyoda A."/>
            <person name="Takaki Y."/>
            <person name="Nishi S."/>
            <person name="Hori S."/>
            <person name="Arai W."/>
            <person name="Tsubouchi T."/>
            <person name="Morono Y."/>
            <person name="Uchiyama I."/>
            <person name="Ito T."/>
            <person name="Fujiyama A."/>
            <person name="Inagaki F."/>
            <person name="Takami H."/>
        </authorList>
    </citation>
    <scope>NUCLEOTIDE SEQUENCE</scope>
    <source>
        <strain evidence="7">Expedition CK06-06</strain>
    </source>
</reference>
<dbReference type="PROSITE" id="PS50045">
    <property type="entry name" value="SIGMA54_INTERACT_4"/>
    <property type="match status" value="1"/>
</dbReference>
<dbReference type="InterPro" id="IPR000014">
    <property type="entry name" value="PAS"/>
</dbReference>
<feature type="non-terminal residue" evidence="7">
    <location>
        <position position="1"/>
    </location>
</feature>
<keyword evidence="4" id="KW-0175">Coiled coil</keyword>
<dbReference type="FunFam" id="3.40.50.300:FF:000006">
    <property type="entry name" value="DNA-binding transcriptional regulator NtrC"/>
    <property type="match status" value="1"/>
</dbReference>
<dbReference type="PANTHER" id="PTHR32071">
    <property type="entry name" value="TRANSCRIPTIONAL REGULATORY PROTEIN"/>
    <property type="match status" value="1"/>
</dbReference>
<evidence type="ECO:0008006" key="8">
    <source>
        <dbReference type="Google" id="ProtNLM"/>
    </source>
</evidence>
<dbReference type="Pfam" id="PF08447">
    <property type="entry name" value="PAS_3"/>
    <property type="match status" value="1"/>
</dbReference>
<dbReference type="SUPFAM" id="SSF52540">
    <property type="entry name" value="P-loop containing nucleoside triphosphate hydrolases"/>
    <property type="match status" value="1"/>
</dbReference>
<gene>
    <name evidence="7" type="ORF">S01H1_21591</name>
</gene>
<evidence type="ECO:0000259" key="5">
    <source>
        <dbReference type="PROSITE" id="PS50045"/>
    </source>
</evidence>
<evidence type="ECO:0000256" key="3">
    <source>
        <dbReference type="ARBA" id="ARBA00023125"/>
    </source>
</evidence>
<dbReference type="InterPro" id="IPR013655">
    <property type="entry name" value="PAS_fold_3"/>
</dbReference>
<feature type="domain" description="PAC" evidence="6">
    <location>
        <begin position="35"/>
        <end position="87"/>
    </location>
</feature>
<dbReference type="Gene3D" id="3.30.450.20">
    <property type="entry name" value="PAS domain"/>
    <property type="match status" value="1"/>
</dbReference>
<dbReference type="SMART" id="SM00382">
    <property type="entry name" value="AAA"/>
    <property type="match status" value="1"/>
</dbReference>